<dbReference type="InterPro" id="IPR036286">
    <property type="entry name" value="LexA/Signal_pep-like_sf"/>
</dbReference>
<dbReference type="Proteomes" id="UP001501523">
    <property type="component" value="Unassembled WGS sequence"/>
</dbReference>
<dbReference type="Pfam" id="PF10502">
    <property type="entry name" value="Peptidase_S26"/>
    <property type="match status" value="1"/>
</dbReference>
<comment type="catalytic activity">
    <reaction evidence="3">
        <text>Cleavage of hydrophobic, N-terminal signal or leader sequences from secreted and periplasmic proteins.</text>
        <dbReference type="EC" id="3.4.21.89"/>
    </reaction>
</comment>
<keyword evidence="6" id="KW-1185">Reference proteome</keyword>
<dbReference type="PANTHER" id="PTHR43390:SF1">
    <property type="entry name" value="CHLOROPLAST PROCESSING PEPTIDASE"/>
    <property type="match status" value="1"/>
</dbReference>
<comment type="similarity">
    <text evidence="1 3">Belongs to the peptidase S26 family.</text>
</comment>
<organism evidence="5 6">
    <name type="scientific">Dokdonella soli</name>
    <dbReference type="NCBI Taxonomy" id="529810"/>
    <lineage>
        <taxon>Bacteria</taxon>
        <taxon>Pseudomonadati</taxon>
        <taxon>Pseudomonadota</taxon>
        <taxon>Gammaproteobacteria</taxon>
        <taxon>Lysobacterales</taxon>
        <taxon>Rhodanobacteraceae</taxon>
        <taxon>Dokdonella</taxon>
    </lineage>
</organism>
<dbReference type="EMBL" id="BAAAEU010000010">
    <property type="protein sequence ID" value="GAA0716439.1"/>
    <property type="molecule type" value="Genomic_DNA"/>
</dbReference>
<comment type="subcellular location">
    <subcellularLocation>
        <location evidence="3">Membrane</location>
        <topology evidence="3">Multi-pass membrane protein</topology>
    </subcellularLocation>
</comment>
<evidence type="ECO:0000313" key="6">
    <source>
        <dbReference type="Proteomes" id="UP001501523"/>
    </source>
</evidence>
<dbReference type="InterPro" id="IPR000223">
    <property type="entry name" value="Pept_S26A_signal_pept_1"/>
</dbReference>
<evidence type="ECO:0000256" key="1">
    <source>
        <dbReference type="ARBA" id="ARBA00009370"/>
    </source>
</evidence>
<dbReference type="EC" id="3.4.21.89" evidence="3"/>
<dbReference type="NCBIfam" id="TIGR02227">
    <property type="entry name" value="sigpep_I_bact"/>
    <property type="match status" value="1"/>
</dbReference>
<feature type="domain" description="Peptidase S26" evidence="4">
    <location>
        <begin position="7"/>
        <end position="98"/>
    </location>
</feature>
<sequence>MHYSKRDPDVLHIRRVVGLPGEHVVVSAGAVQIDGQNLPQGKMGSNFLDEKWMRYRDLKLGPDEYFLMGDNRENSFDSRTEGPYARDSIVGVATTRWYSAKGMTLGSLAKSTP</sequence>
<evidence type="ECO:0000256" key="2">
    <source>
        <dbReference type="ARBA" id="ARBA00019232"/>
    </source>
</evidence>
<evidence type="ECO:0000256" key="3">
    <source>
        <dbReference type="RuleBase" id="RU362042"/>
    </source>
</evidence>
<dbReference type="CDD" id="cd06530">
    <property type="entry name" value="S26_SPase_I"/>
    <property type="match status" value="1"/>
</dbReference>
<dbReference type="InterPro" id="IPR019533">
    <property type="entry name" value="Peptidase_S26"/>
</dbReference>
<dbReference type="PANTHER" id="PTHR43390">
    <property type="entry name" value="SIGNAL PEPTIDASE I"/>
    <property type="match status" value="1"/>
</dbReference>
<protein>
    <recommendedName>
        <fullName evidence="2 3">Signal peptidase I</fullName>
        <ecNumber evidence="3">3.4.21.89</ecNumber>
    </recommendedName>
</protein>
<evidence type="ECO:0000313" key="5">
    <source>
        <dbReference type="EMBL" id="GAA0716439.1"/>
    </source>
</evidence>
<dbReference type="Gene3D" id="2.10.109.10">
    <property type="entry name" value="Umud Fragment, subunit A"/>
    <property type="match status" value="1"/>
</dbReference>
<keyword evidence="3" id="KW-0378">Hydrolase</keyword>
<comment type="caution">
    <text evidence="5">The sequence shown here is derived from an EMBL/GenBank/DDBJ whole genome shotgun (WGS) entry which is preliminary data.</text>
</comment>
<dbReference type="SUPFAM" id="SSF51306">
    <property type="entry name" value="LexA/Signal peptidase"/>
    <property type="match status" value="1"/>
</dbReference>
<reference evidence="5 6" key="1">
    <citation type="journal article" date="2019" name="Int. J. Syst. Evol. Microbiol.">
        <title>The Global Catalogue of Microorganisms (GCM) 10K type strain sequencing project: providing services to taxonomists for standard genome sequencing and annotation.</title>
        <authorList>
            <consortium name="The Broad Institute Genomics Platform"/>
            <consortium name="The Broad Institute Genome Sequencing Center for Infectious Disease"/>
            <person name="Wu L."/>
            <person name="Ma J."/>
        </authorList>
    </citation>
    <scope>NUCLEOTIDE SEQUENCE [LARGE SCALE GENOMIC DNA]</scope>
    <source>
        <strain evidence="5 6">JCM 15421</strain>
    </source>
</reference>
<dbReference type="PRINTS" id="PR00727">
    <property type="entry name" value="LEADERPTASE"/>
</dbReference>
<gene>
    <name evidence="5" type="ORF">GCM10009105_22860</name>
</gene>
<proteinExistence type="inferred from homology"/>
<name>A0ABN1IL29_9GAMM</name>
<keyword evidence="3" id="KW-0645">Protease</keyword>
<accession>A0ABN1IL29</accession>
<evidence type="ECO:0000259" key="4">
    <source>
        <dbReference type="Pfam" id="PF10502"/>
    </source>
</evidence>